<dbReference type="EMBL" id="MU801998">
    <property type="protein sequence ID" value="KAJ3984151.1"/>
    <property type="molecule type" value="Genomic_DNA"/>
</dbReference>
<dbReference type="SUPFAM" id="SSF88713">
    <property type="entry name" value="Glycoside hydrolase/deacetylase"/>
    <property type="match status" value="1"/>
</dbReference>
<evidence type="ECO:0000256" key="11">
    <source>
        <dbReference type="ARBA" id="ARBA00023288"/>
    </source>
</evidence>
<evidence type="ECO:0000259" key="16">
    <source>
        <dbReference type="PROSITE" id="PS51677"/>
    </source>
</evidence>
<dbReference type="GO" id="GO:0004099">
    <property type="term" value="F:chitin deacetylase activity"/>
    <property type="evidence" value="ECO:0007669"/>
    <property type="project" value="UniProtKB-EC"/>
</dbReference>
<evidence type="ECO:0000256" key="10">
    <source>
        <dbReference type="ARBA" id="ARBA00023285"/>
    </source>
</evidence>
<keyword evidence="10" id="KW-0170">Cobalt</keyword>
<keyword evidence="8" id="KW-0472">Membrane</keyword>
<evidence type="ECO:0000256" key="7">
    <source>
        <dbReference type="ARBA" id="ARBA00023024"/>
    </source>
</evidence>
<dbReference type="InterPro" id="IPR011330">
    <property type="entry name" value="Glyco_hydro/deAcase_b/a-brl"/>
</dbReference>
<dbReference type="GO" id="GO:0098552">
    <property type="term" value="C:side of membrane"/>
    <property type="evidence" value="ECO:0007669"/>
    <property type="project" value="UniProtKB-KW"/>
</dbReference>
<reference evidence="17" key="1">
    <citation type="submission" date="2022-08" db="EMBL/GenBank/DDBJ databases">
        <authorList>
            <consortium name="DOE Joint Genome Institute"/>
            <person name="Min B."/>
            <person name="Riley R."/>
            <person name="Sierra-Patev S."/>
            <person name="Naranjo-Ortiz M."/>
            <person name="Looney B."/>
            <person name="Konkel Z."/>
            <person name="Slot J.C."/>
            <person name="Sakamoto Y."/>
            <person name="Steenwyk J.L."/>
            <person name="Rokas A."/>
            <person name="Carro J."/>
            <person name="Camarero S."/>
            <person name="Ferreira P."/>
            <person name="Molpeceres G."/>
            <person name="Ruiz-Duenas F.J."/>
            <person name="Serrano A."/>
            <person name="Henrissat B."/>
            <person name="Drula E."/>
            <person name="Hughes K.W."/>
            <person name="Mata J.L."/>
            <person name="Ishikawa N.K."/>
            <person name="Vargas-Isla R."/>
            <person name="Ushijima S."/>
            <person name="Smith C.A."/>
            <person name="Ahrendt S."/>
            <person name="Andreopoulos W."/>
            <person name="He G."/>
            <person name="Labutti K."/>
            <person name="Lipzen A."/>
            <person name="Ng V."/>
            <person name="Sandor L."/>
            <person name="Barry K."/>
            <person name="Martinez A.T."/>
            <person name="Xiao Y."/>
            <person name="Gibbons J.G."/>
            <person name="Terashima K."/>
            <person name="Hibbett D.S."/>
            <person name="Grigoriev I.V."/>
        </authorList>
    </citation>
    <scope>NUCLEOTIDE SEQUENCE</scope>
    <source>
        <strain evidence="17">TFB7829</strain>
    </source>
</reference>
<dbReference type="PANTHER" id="PTHR10587">
    <property type="entry name" value="GLYCOSYL TRANSFERASE-RELATED"/>
    <property type="match status" value="1"/>
</dbReference>
<keyword evidence="5" id="KW-0479">Metal-binding</keyword>
<dbReference type="PANTHER" id="PTHR10587:SF133">
    <property type="entry name" value="CHITIN DEACETYLASE 1-RELATED"/>
    <property type="match status" value="1"/>
</dbReference>
<evidence type="ECO:0000256" key="5">
    <source>
        <dbReference type="ARBA" id="ARBA00022723"/>
    </source>
</evidence>
<dbReference type="EC" id="3.5.1.41" evidence="14"/>
<keyword evidence="4" id="KW-0325">Glycoprotein</keyword>
<keyword evidence="13" id="KW-0624">Polysaccharide degradation</keyword>
<dbReference type="GO" id="GO:0005886">
    <property type="term" value="C:plasma membrane"/>
    <property type="evidence" value="ECO:0007669"/>
    <property type="project" value="UniProtKB-SubCell"/>
</dbReference>
<evidence type="ECO:0000256" key="12">
    <source>
        <dbReference type="ARBA" id="ARBA00023316"/>
    </source>
</evidence>
<evidence type="ECO:0000313" key="17">
    <source>
        <dbReference type="EMBL" id="KAJ3984151.1"/>
    </source>
</evidence>
<dbReference type="AlphaFoldDB" id="A0AA38PZN8"/>
<dbReference type="GO" id="GO:0006032">
    <property type="term" value="P:chitin catabolic process"/>
    <property type="evidence" value="ECO:0007669"/>
    <property type="project" value="UniProtKB-KW"/>
</dbReference>
<evidence type="ECO:0000256" key="9">
    <source>
        <dbReference type="ARBA" id="ARBA00023277"/>
    </source>
</evidence>
<evidence type="ECO:0000256" key="2">
    <source>
        <dbReference type="ARBA" id="ARBA00004609"/>
    </source>
</evidence>
<evidence type="ECO:0000256" key="15">
    <source>
        <dbReference type="ARBA" id="ARBA00048494"/>
    </source>
</evidence>
<evidence type="ECO:0000256" key="6">
    <source>
        <dbReference type="ARBA" id="ARBA00022801"/>
    </source>
</evidence>
<keyword evidence="6" id="KW-0378">Hydrolase</keyword>
<evidence type="ECO:0000256" key="14">
    <source>
        <dbReference type="ARBA" id="ARBA00024056"/>
    </source>
</evidence>
<evidence type="ECO:0000313" key="18">
    <source>
        <dbReference type="Proteomes" id="UP001163850"/>
    </source>
</evidence>
<comment type="cofactor">
    <cofactor evidence="1">
        <name>Co(2+)</name>
        <dbReference type="ChEBI" id="CHEBI:48828"/>
    </cofactor>
</comment>
<dbReference type="GO" id="GO:0009272">
    <property type="term" value="P:fungal-type cell wall biogenesis"/>
    <property type="evidence" value="ECO:0007669"/>
    <property type="project" value="UniProtKB-ARBA"/>
</dbReference>
<evidence type="ECO:0000256" key="13">
    <source>
        <dbReference type="ARBA" id="ARBA00023326"/>
    </source>
</evidence>
<evidence type="ECO:0000256" key="3">
    <source>
        <dbReference type="ARBA" id="ARBA00022475"/>
    </source>
</evidence>
<keyword evidence="12" id="KW-0961">Cell wall biogenesis/degradation</keyword>
<keyword evidence="4" id="KW-0336">GPI-anchor</keyword>
<keyword evidence="11" id="KW-0449">Lipoprotein</keyword>
<keyword evidence="3" id="KW-1003">Cell membrane</keyword>
<comment type="caution">
    <text evidence="17">The sequence shown here is derived from an EMBL/GenBank/DDBJ whole genome shotgun (WGS) entry which is preliminary data.</text>
</comment>
<dbReference type="GO" id="GO:0000272">
    <property type="term" value="P:polysaccharide catabolic process"/>
    <property type="evidence" value="ECO:0007669"/>
    <property type="project" value="UniProtKB-KW"/>
</dbReference>
<dbReference type="Proteomes" id="UP001163850">
    <property type="component" value="Unassembled WGS sequence"/>
</dbReference>
<gene>
    <name evidence="17" type="ORF">F5890DRAFT_77181</name>
</gene>
<dbReference type="Gene3D" id="3.20.20.370">
    <property type="entry name" value="Glycoside hydrolase/deacetylase"/>
    <property type="match status" value="1"/>
</dbReference>
<sequence>MIKLAVGVTPTCWRPPYGDIDDRIRAIANALGLQTIMWKYDTADASVDGTTITDETVENNYNDFLQTANSGAFTSVRSIRLDSRPRLIIILILDWRNPIDS</sequence>
<evidence type="ECO:0000256" key="8">
    <source>
        <dbReference type="ARBA" id="ARBA00023136"/>
    </source>
</evidence>
<keyword evidence="7" id="KW-0146">Chitin degradation</keyword>
<proteinExistence type="predicted"/>
<feature type="domain" description="NodB homology" evidence="16">
    <location>
        <begin position="1"/>
        <end position="101"/>
    </location>
</feature>
<dbReference type="InterPro" id="IPR002509">
    <property type="entry name" value="NODB_dom"/>
</dbReference>
<protein>
    <recommendedName>
        <fullName evidence="14">chitin deacetylase</fullName>
        <ecNumber evidence="14">3.5.1.41</ecNumber>
    </recommendedName>
</protein>
<keyword evidence="9" id="KW-0119">Carbohydrate metabolism</keyword>
<comment type="catalytic activity">
    <reaction evidence="15">
        <text>[(1-&gt;4)-N-acetyl-beta-D-glucosaminyl](n) + n H2O = chitosan + n acetate</text>
        <dbReference type="Rhea" id="RHEA:10464"/>
        <dbReference type="Rhea" id="RHEA-COMP:9593"/>
        <dbReference type="Rhea" id="RHEA-COMP:9597"/>
        <dbReference type="ChEBI" id="CHEBI:15377"/>
        <dbReference type="ChEBI" id="CHEBI:17029"/>
        <dbReference type="ChEBI" id="CHEBI:30089"/>
        <dbReference type="ChEBI" id="CHEBI:57704"/>
        <dbReference type="EC" id="3.5.1.41"/>
    </reaction>
    <physiologicalReaction direction="left-to-right" evidence="15">
        <dbReference type="Rhea" id="RHEA:10465"/>
    </physiologicalReaction>
</comment>
<comment type="subcellular location">
    <subcellularLocation>
        <location evidence="2">Cell membrane</location>
        <topology evidence="2">Lipid-anchor</topology>
        <topology evidence="2">GPI-anchor</topology>
    </subcellularLocation>
</comment>
<dbReference type="GO" id="GO:0071555">
    <property type="term" value="P:cell wall organization"/>
    <property type="evidence" value="ECO:0007669"/>
    <property type="project" value="UniProtKB-KW"/>
</dbReference>
<dbReference type="Pfam" id="PF01522">
    <property type="entry name" value="Polysacc_deac_1"/>
    <property type="match status" value="1"/>
</dbReference>
<dbReference type="InterPro" id="IPR050248">
    <property type="entry name" value="Polysacc_deacetylase_ArnD"/>
</dbReference>
<dbReference type="PROSITE" id="PS51677">
    <property type="entry name" value="NODB"/>
    <property type="match status" value="1"/>
</dbReference>
<name>A0AA38PZN8_9AGAR</name>
<evidence type="ECO:0000256" key="1">
    <source>
        <dbReference type="ARBA" id="ARBA00001941"/>
    </source>
</evidence>
<evidence type="ECO:0000256" key="4">
    <source>
        <dbReference type="ARBA" id="ARBA00022622"/>
    </source>
</evidence>
<organism evidence="17 18">
    <name type="scientific">Lentinula detonsa</name>
    <dbReference type="NCBI Taxonomy" id="2804962"/>
    <lineage>
        <taxon>Eukaryota</taxon>
        <taxon>Fungi</taxon>
        <taxon>Dikarya</taxon>
        <taxon>Basidiomycota</taxon>
        <taxon>Agaricomycotina</taxon>
        <taxon>Agaricomycetes</taxon>
        <taxon>Agaricomycetidae</taxon>
        <taxon>Agaricales</taxon>
        <taxon>Marasmiineae</taxon>
        <taxon>Omphalotaceae</taxon>
        <taxon>Lentinula</taxon>
    </lineage>
</organism>
<dbReference type="GO" id="GO:0046872">
    <property type="term" value="F:metal ion binding"/>
    <property type="evidence" value="ECO:0007669"/>
    <property type="project" value="UniProtKB-KW"/>
</dbReference>
<accession>A0AA38PZN8</accession>